<name>A0A328ZA31_9BURK</name>
<organism evidence="2 3">
    <name type="scientific">Paracidovorax anthurii</name>
    <dbReference type="NCBI Taxonomy" id="78229"/>
    <lineage>
        <taxon>Bacteria</taxon>
        <taxon>Pseudomonadati</taxon>
        <taxon>Pseudomonadota</taxon>
        <taxon>Betaproteobacteria</taxon>
        <taxon>Burkholderiales</taxon>
        <taxon>Comamonadaceae</taxon>
        <taxon>Paracidovorax</taxon>
    </lineage>
</organism>
<evidence type="ECO:0000313" key="3">
    <source>
        <dbReference type="Proteomes" id="UP000248856"/>
    </source>
</evidence>
<feature type="region of interest" description="Disordered" evidence="1">
    <location>
        <begin position="18"/>
        <end position="38"/>
    </location>
</feature>
<keyword evidence="3" id="KW-1185">Reference proteome</keyword>
<protein>
    <submittedName>
        <fullName evidence="2">Uncharacterized protein</fullName>
    </submittedName>
</protein>
<dbReference type="EMBL" id="QLTA01000027">
    <property type="protein sequence ID" value="RAR79166.1"/>
    <property type="molecule type" value="Genomic_DNA"/>
</dbReference>
<evidence type="ECO:0000256" key="1">
    <source>
        <dbReference type="SAM" id="MobiDB-lite"/>
    </source>
</evidence>
<sequence>MLSVASASSAWVGLTGMDRQFTRPSPDRPRALPGGDVDGLASKRIGVIRRTGVKQVDNTRQTTISSHAGSKSLLKQLS</sequence>
<dbReference type="AlphaFoldDB" id="A0A328ZA31"/>
<gene>
    <name evidence="2" type="ORF">AX018_102758</name>
</gene>
<proteinExistence type="predicted"/>
<dbReference type="RefSeq" id="WP_146749319.1">
    <property type="nucleotide sequence ID" value="NZ_CBCSGC010000056.1"/>
</dbReference>
<evidence type="ECO:0000313" key="2">
    <source>
        <dbReference type="EMBL" id="RAR79166.1"/>
    </source>
</evidence>
<comment type="caution">
    <text evidence="2">The sequence shown here is derived from an EMBL/GenBank/DDBJ whole genome shotgun (WGS) entry which is preliminary data.</text>
</comment>
<reference evidence="2 3" key="1">
    <citation type="submission" date="2018-06" db="EMBL/GenBank/DDBJ databases">
        <title>Genomic Encyclopedia of Archaeal and Bacterial Type Strains, Phase II (KMG-II): from individual species to whole genera.</title>
        <authorList>
            <person name="Goeker M."/>
        </authorList>
    </citation>
    <scope>NUCLEOTIDE SEQUENCE [LARGE SCALE GENOMIC DNA]</scope>
    <source>
        <strain evidence="2 3">CFPB 3232</strain>
    </source>
</reference>
<feature type="region of interest" description="Disordered" evidence="1">
    <location>
        <begin position="58"/>
        <end position="78"/>
    </location>
</feature>
<dbReference type="Proteomes" id="UP000248856">
    <property type="component" value="Unassembled WGS sequence"/>
</dbReference>
<accession>A0A328ZA31</accession>